<evidence type="ECO:0000256" key="13">
    <source>
        <dbReference type="ARBA" id="ARBA00023211"/>
    </source>
</evidence>
<evidence type="ECO:0000313" key="18">
    <source>
        <dbReference type="EMBL" id="WDG09131.1"/>
    </source>
</evidence>
<evidence type="ECO:0000256" key="12">
    <source>
        <dbReference type="ARBA" id="ARBA00022801"/>
    </source>
</evidence>
<dbReference type="SUPFAM" id="SSF53098">
    <property type="entry name" value="Ribonuclease H-like"/>
    <property type="match status" value="1"/>
</dbReference>
<dbReference type="InterPro" id="IPR001352">
    <property type="entry name" value="RNase_HII/HIII"/>
</dbReference>
<dbReference type="HAMAP" id="MF_00052_B">
    <property type="entry name" value="RNase_HII_B"/>
    <property type="match status" value="1"/>
</dbReference>
<evidence type="ECO:0000256" key="16">
    <source>
        <dbReference type="RuleBase" id="RU003515"/>
    </source>
</evidence>
<dbReference type="PANTHER" id="PTHR10954:SF18">
    <property type="entry name" value="RIBONUCLEASE HII"/>
    <property type="match status" value="1"/>
</dbReference>
<feature type="domain" description="RNase H type-2" evidence="17">
    <location>
        <begin position="24"/>
        <end position="212"/>
    </location>
</feature>
<dbReference type="GO" id="GO:0003723">
    <property type="term" value="F:RNA binding"/>
    <property type="evidence" value="ECO:0007669"/>
    <property type="project" value="UniProtKB-UniRule"/>
</dbReference>
<dbReference type="NCBIfam" id="NF000595">
    <property type="entry name" value="PRK00015.1-3"/>
    <property type="match status" value="1"/>
</dbReference>
<dbReference type="GO" id="GO:0030145">
    <property type="term" value="F:manganese ion binding"/>
    <property type="evidence" value="ECO:0007669"/>
    <property type="project" value="UniProtKB-UniRule"/>
</dbReference>
<dbReference type="GO" id="GO:0006298">
    <property type="term" value="P:mismatch repair"/>
    <property type="evidence" value="ECO:0007669"/>
    <property type="project" value="TreeGrafter"/>
</dbReference>
<dbReference type="Pfam" id="PF01351">
    <property type="entry name" value="RNase_HII"/>
    <property type="match status" value="1"/>
</dbReference>
<gene>
    <name evidence="14 18" type="primary">rnhB</name>
    <name evidence="18" type="ORF">PUN50_04445</name>
</gene>
<evidence type="ECO:0000256" key="11">
    <source>
        <dbReference type="ARBA" id="ARBA00022759"/>
    </source>
</evidence>
<dbReference type="AlphaFoldDB" id="A0AAQ2Y0P1"/>
<dbReference type="PROSITE" id="PS51975">
    <property type="entry name" value="RNASE_H_2"/>
    <property type="match status" value="1"/>
</dbReference>
<dbReference type="InterPro" id="IPR022898">
    <property type="entry name" value="RNase_HII"/>
</dbReference>
<dbReference type="NCBIfam" id="NF000594">
    <property type="entry name" value="PRK00015.1-1"/>
    <property type="match status" value="1"/>
</dbReference>
<evidence type="ECO:0000256" key="15">
    <source>
        <dbReference type="PROSITE-ProRule" id="PRU01319"/>
    </source>
</evidence>
<keyword evidence="13 14" id="KW-0464">Manganese</keyword>
<evidence type="ECO:0000256" key="3">
    <source>
        <dbReference type="ARBA" id="ARBA00004065"/>
    </source>
</evidence>
<sequence>MAVKPKTTKAKVELPPFEYPQGYQLVAGVDEVGRGPLVGDVVTAAVILDPNNPIEGLNDSKKLSEKKRLALLPEIKEKALAWAVGRCSPEEIDELNILQATMVAMQRAIAGLKIQPDLALIDGNRCPQLPMDSQAVVKGDLRVAEISAASIIAKVVRDQEMEELDKQYPQFGFAKHKGYPTKAHFEAIEQHGVISEHRKSFKPVKKALGIEE</sequence>
<dbReference type="GO" id="GO:0005737">
    <property type="term" value="C:cytoplasm"/>
    <property type="evidence" value="ECO:0007669"/>
    <property type="project" value="UniProtKB-SubCell"/>
</dbReference>
<keyword evidence="9 14" id="KW-0540">Nuclease</keyword>
<feature type="binding site" evidence="14 15">
    <location>
        <position position="31"/>
    </location>
    <ligand>
        <name>a divalent metal cation</name>
        <dbReference type="ChEBI" id="CHEBI:60240"/>
    </ligand>
</feature>
<evidence type="ECO:0000256" key="6">
    <source>
        <dbReference type="ARBA" id="ARBA00012180"/>
    </source>
</evidence>
<comment type="cofactor">
    <cofactor evidence="2">
        <name>Mg(2+)</name>
        <dbReference type="ChEBI" id="CHEBI:18420"/>
    </cofactor>
</comment>
<feature type="binding site" evidence="14 15">
    <location>
        <position position="122"/>
    </location>
    <ligand>
        <name>a divalent metal cation</name>
        <dbReference type="ChEBI" id="CHEBI:60240"/>
    </ligand>
</feature>
<keyword evidence="8 14" id="KW-0963">Cytoplasm</keyword>
<dbReference type="FunFam" id="3.30.420.10:FF:000006">
    <property type="entry name" value="Ribonuclease HII"/>
    <property type="match status" value="1"/>
</dbReference>
<dbReference type="CDD" id="cd07182">
    <property type="entry name" value="RNase_HII_bacteria_HII_like"/>
    <property type="match status" value="1"/>
</dbReference>
<evidence type="ECO:0000259" key="17">
    <source>
        <dbReference type="PROSITE" id="PS51975"/>
    </source>
</evidence>
<dbReference type="GO" id="GO:0032299">
    <property type="term" value="C:ribonuclease H2 complex"/>
    <property type="evidence" value="ECO:0007669"/>
    <property type="project" value="TreeGrafter"/>
</dbReference>
<dbReference type="PANTHER" id="PTHR10954">
    <property type="entry name" value="RIBONUCLEASE H2 SUBUNIT A"/>
    <property type="match status" value="1"/>
</dbReference>
<evidence type="ECO:0000256" key="7">
    <source>
        <dbReference type="ARBA" id="ARBA00019179"/>
    </source>
</evidence>
<accession>A0AAQ2Y0P1</accession>
<comment type="function">
    <text evidence="3 14 16">Endonuclease that specifically degrades the RNA of RNA-DNA hybrids.</text>
</comment>
<comment type="similarity">
    <text evidence="5 14 16">Belongs to the RNase HII family.</text>
</comment>
<dbReference type="GO" id="GO:0004523">
    <property type="term" value="F:RNA-DNA hybrid ribonuclease activity"/>
    <property type="evidence" value="ECO:0007669"/>
    <property type="project" value="UniProtKB-UniRule"/>
</dbReference>
<dbReference type="InterPro" id="IPR012337">
    <property type="entry name" value="RNaseH-like_sf"/>
</dbReference>
<keyword evidence="12 14" id="KW-0378">Hydrolase</keyword>
<protein>
    <recommendedName>
        <fullName evidence="7 14">Ribonuclease HII</fullName>
        <shortName evidence="14">RNase HII</shortName>
        <ecNumber evidence="6 14">3.1.26.4</ecNumber>
    </recommendedName>
</protein>
<evidence type="ECO:0000256" key="2">
    <source>
        <dbReference type="ARBA" id="ARBA00001946"/>
    </source>
</evidence>
<comment type="subcellular location">
    <subcellularLocation>
        <location evidence="4 14">Cytoplasm</location>
    </subcellularLocation>
</comment>
<dbReference type="EMBL" id="CP117988">
    <property type="protein sequence ID" value="WDG09131.1"/>
    <property type="molecule type" value="Genomic_DNA"/>
</dbReference>
<comment type="catalytic activity">
    <reaction evidence="1 14 15 16">
        <text>Endonucleolytic cleavage to 5'-phosphomonoester.</text>
        <dbReference type="EC" id="3.1.26.4"/>
    </reaction>
</comment>
<keyword evidence="11 14" id="KW-0255">Endonuclease</keyword>
<dbReference type="InterPro" id="IPR036397">
    <property type="entry name" value="RNaseH_sf"/>
</dbReference>
<dbReference type="Proteomes" id="UP001219537">
    <property type="component" value="Chromosome 1"/>
</dbReference>
<dbReference type="GO" id="GO:0043137">
    <property type="term" value="P:DNA replication, removal of RNA primer"/>
    <property type="evidence" value="ECO:0007669"/>
    <property type="project" value="TreeGrafter"/>
</dbReference>
<dbReference type="RefSeq" id="WP_274290941.1">
    <property type="nucleotide sequence ID" value="NZ_CP117988.1"/>
</dbReference>
<evidence type="ECO:0000256" key="9">
    <source>
        <dbReference type="ARBA" id="ARBA00022722"/>
    </source>
</evidence>
<evidence type="ECO:0000256" key="10">
    <source>
        <dbReference type="ARBA" id="ARBA00022723"/>
    </source>
</evidence>
<evidence type="ECO:0000313" key="19">
    <source>
        <dbReference type="Proteomes" id="UP001219537"/>
    </source>
</evidence>
<dbReference type="Gene3D" id="3.30.420.10">
    <property type="entry name" value="Ribonuclease H-like superfamily/Ribonuclease H"/>
    <property type="match status" value="1"/>
</dbReference>
<dbReference type="EC" id="3.1.26.4" evidence="6 14"/>
<dbReference type="NCBIfam" id="NF000596">
    <property type="entry name" value="PRK00015.1-4"/>
    <property type="match status" value="1"/>
</dbReference>
<comment type="cofactor">
    <cofactor evidence="14 15">
        <name>Mn(2+)</name>
        <dbReference type="ChEBI" id="CHEBI:29035"/>
    </cofactor>
    <cofactor evidence="14 15">
        <name>Mg(2+)</name>
        <dbReference type="ChEBI" id="CHEBI:18420"/>
    </cofactor>
    <text evidence="14 15">Manganese or magnesium. Binds 1 divalent metal ion per monomer in the absence of substrate. May bind a second metal ion after substrate binding.</text>
</comment>
<evidence type="ECO:0000256" key="5">
    <source>
        <dbReference type="ARBA" id="ARBA00007383"/>
    </source>
</evidence>
<proteinExistence type="inferred from homology"/>
<keyword evidence="10 14" id="KW-0479">Metal-binding</keyword>
<dbReference type="InterPro" id="IPR024567">
    <property type="entry name" value="RNase_HII/HIII_dom"/>
</dbReference>
<reference evidence="18" key="1">
    <citation type="submission" date="2023-02" db="EMBL/GenBank/DDBJ databases">
        <title>Isolation, identification, and genome analysis of Vibrio campbellii in the Penaeus vannamei larvae stage.</title>
        <authorList>
            <person name="Huang T."/>
            <person name="Zhang B."/>
        </authorList>
    </citation>
    <scope>NUCLEOTIDE SEQUENCE</scope>
    <source>
        <strain evidence="18">20220413_1</strain>
    </source>
</reference>
<organism evidence="18 19">
    <name type="scientific">Vibrio campbellii</name>
    <dbReference type="NCBI Taxonomy" id="680"/>
    <lineage>
        <taxon>Bacteria</taxon>
        <taxon>Pseudomonadati</taxon>
        <taxon>Pseudomonadota</taxon>
        <taxon>Gammaproteobacteria</taxon>
        <taxon>Vibrionales</taxon>
        <taxon>Vibrionaceae</taxon>
        <taxon>Vibrio</taxon>
    </lineage>
</organism>
<evidence type="ECO:0000256" key="8">
    <source>
        <dbReference type="ARBA" id="ARBA00022490"/>
    </source>
</evidence>
<evidence type="ECO:0000256" key="1">
    <source>
        <dbReference type="ARBA" id="ARBA00000077"/>
    </source>
</evidence>
<name>A0AAQ2Y0P1_9VIBR</name>
<evidence type="ECO:0000256" key="4">
    <source>
        <dbReference type="ARBA" id="ARBA00004496"/>
    </source>
</evidence>
<evidence type="ECO:0000256" key="14">
    <source>
        <dbReference type="HAMAP-Rule" id="MF_00052"/>
    </source>
</evidence>
<feature type="binding site" evidence="14 15">
    <location>
        <position position="30"/>
    </location>
    <ligand>
        <name>a divalent metal cation</name>
        <dbReference type="ChEBI" id="CHEBI:60240"/>
    </ligand>
</feature>